<evidence type="ECO:0000313" key="1">
    <source>
        <dbReference type="EMBL" id="GAA4696725.1"/>
    </source>
</evidence>
<dbReference type="Proteomes" id="UP001500621">
    <property type="component" value="Unassembled WGS sequence"/>
</dbReference>
<dbReference type="Pfam" id="PF10698">
    <property type="entry name" value="DUF2505"/>
    <property type="match status" value="1"/>
</dbReference>
<dbReference type="InterPro" id="IPR023393">
    <property type="entry name" value="START-like_dom_sf"/>
</dbReference>
<reference evidence="2" key="1">
    <citation type="journal article" date="2019" name="Int. J. Syst. Evol. Microbiol.">
        <title>The Global Catalogue of Microorganisms (GCM) 10K type strain sequencing project: providing services to taxonomists for standard genome sequencing and annotation.</title>
        <authorList>
            <consortium name="The Broad Institute Genomics Platform"/>
            <consortium name="The Broad Institute Genome Sequencing Center for Infectious Disease"/>
            <person name="Wu L."/>
            <person name="Ma J."/>
        </authorList>
    </citation>
    <scope>NUCLEOTIDE SEQUENCE [LARGE SCALE GENOMIC DNA]</scope>
    <source>
        <strain evidence="2">JCM 18127</strain>
    </source>
</reference>
<dbReference type="InterPro" id="IPR019639">
    <property type="entry name" value="DUF2505"/>
</dbReference>
<name>A0ABP8WZA8_9ACTN</name>
<accession>A0ABP8WZA8</accession>
<proteinExistence type="predicted"/>
<organism evidence="1 2">
    <name type="scientific">Nocardioides nanhaiensis</name>
    <dbReference type="NCBI Taxonomy" id="1476871"/>
    <lineage>
        <taxon>Bacteria</taxon>
        <taxon>Bacillati</taxon>
        <taxon>Actinomycetota</taxon>
        <taxon>Actinomycetes</taxon>
        <taxon>Propionibacteriales</taxon>
        <taxon>Nocardioidaceae</taxon>
        <taxon>Nocardioides</taxon>
    </lineage>
</organism>
<dbReference type="SUPFAM" id="SSF55961">
    <property type="entry name" value="Bet v1-like"/>
    <property type="match status" value="1"/>
</dbReference>
<dbReference type="EMBL" id="BAABIM010000004">
    <property type="protein sequence ID" value="GAA4696725.1"/>
    <property type="molecule type" value="Genomic_DNA"/>
</dbReference>
<evidence type="ECO:0000313" key="2">
    <source>
        <dbReference type="Proteomes" id="UP001500621"/>
    </source>
</evidence>
<gene>
    <name evidence="1" type="ORF">GCM10023226_39020</name>
</gene>
<keyword evidence="2" id="KW-1185">Reference proteome</keyword>
<protein>
    <recommendedName>
        <fullName evidence="3">DUF2505 domain-containing protein</fullName>
    </recommendedName>
</protein>
<comment type="caution">
    <text evidence="1">The sequence shown here is derived from an EMBL/GenBank/DDBJ whole genome shotgun (WGS) entry which is preliminary data.</text>
</comment>
<dbReference type="Gene3D" id="3.30.530.20">
    <property type="match status" value="1"/>
</dbReference>
<sequence length="167" mass="17444">MKTFGTEHTYPATPEQVRAMLADPAFRERVAHAQGVVGVEVQVDPPDAAGSPAVPFTLVCRTEQDTSGLPAIARKFVGATTTSVVTETWHSPEAATVTIEAPGQPISSSGTVTLTPEGTGTTHTVEVKVTVKIPVVGGKLEALVVDALAAGYRIEHETGTAWLEGTR</sequence>
<dbReference type="RefSeq" id="WP_345270305.1">
    <property type="nucleotide sequence ID" value="NZ_BAABIM010000004.1"/>
</dbReference>
<evidence type="ECO:0008006" key="3">
    <source>
        <dbReference type="Google" id="ProtNLM"/>
    </source>
</evidence>